<proteinExistence type="inferred from homology"/>
<dbReference type="InterPro" id="IPR028144">
    <property type="entry name" value="CYSTM_dom"/>
</dbReference>
<dbReference type="Pfam" id="PF12734">
    <property type="entry name" value="CYSTM"/>
    <property type="match status" value="1"/>
</dbReference>
<dbReference type="EMBL" id="JAATIQ010000109">
    <property type="protein sequence ID" value="KAF4381412.1"/>
    <property type="molecule type" value="Genomic_DNA"/>
</dbReference>
<keyword evidence="3" id="KW-0812">Transmembrane</keyword>
<feature type="compositionally biased region" description="Polar residues" evidence="6">
    <location>
        <begin position="1"/>
        <end position="15"/>
    </location>
</feature>
<evidence type="ECO:0000313" key="9">
    <source>
        <dbReference type="Proteomes" id="UP000583929"/>
    </source>
</evidence>
<evidence type="ECO:0000256" key="3">
    <source>
        <dbReference type="ARBA" id="ARBA00022692"/>
    </source>
</evidence>
<evidence type="ECO:0000256" key="2">
    <source>
        <dbReference type="ARBA" id="ARBA00009444"/>
    </source>
</evidence>
<keyword evidence="4" id="KW-1133">Transmembrane helix</keyword>
<dbReference type="PANTHER" id="PTHR31568">
    <property type="entry name" value="RCG49325, ISOFORM CRA_A"/>
    <property type="match status" value="1"/>
</dbReference>
<dbReference type="AlphaFoldDB" id="A0A7J6GEZ5"/>
<dbReference type="Proteomes" id="UP000583929">
    <property type="component" value="Unassembled WGS sequence"/>
</dbReference>
<sequence>MSDTKNAYVNPSETYQGAPDIMSAPQYPPSNAEPQKEPGFLEGCLAALCCCCTMDECCCDPMLYCSG</sequence>
<comment type="similarity">
    <text evidence="2">Belongs to the CYSTM1 family.</text>
</comment>
<gene>
    <name evidence="8" type="ORF">G4B88_029767</name>
</gene>
<evidence type="ECO:0000256" key="1">
    <source>
        <dbReference type="ARBA" id="ARBA00004167"/>
    </source>
</evidence>
<dbReference type="GO" id="GO:0005886">
    <property type="term" value="C:plasma membrane"/>
    <property type="evidence" value="ECO:0007669"/>
    <property type="project" value="InterPro"/>
</dbReference>
<evidence type="ECO:0000313" key="8">
    <source>
        <dbReference type="EMBL" id="KAF4381412.1"/>
    </source>
</evidence>
<comment type="caution">
    <text evidence="8">The sequence shown here is derived from an EMBL/GenBank/DDBJ whole genome shotgun (WGS) entry which is preliminary data.</text>
</comment>
<dbReference type="InterPro" id="IPR044850">
    <property type="entry name" value="WIH1-like"/>
</dbReference>
<evidence type="ECO:0000256" key="4">
    <source>
        <dbReference type="ARBA" id="ARBA00022989"/>
    </source>
</evidence>
<comment type="subcellular location">
    <subcellularLocation>
        <location evidence="1">Membrane</location>
        <topology evidence="1">Single-pass membrane protein</topology>
    </subcellularLocation>
</comment>
<accession>A0A7J6GEZ5</accession>
<feature type="domain" description="Cysteine-rich transmembrane" evidence="7">
    <location>
        <begin position="25"/>
        <end position="58"/>
    </location>
</feature>
<reference evidence="8 9" key="1">
    <citation type="journal article" date="2020" name="bioRxiv">
        <title>Sequence and annotation of 42 cannabis genomes reveals extensive copy number variation in cannabinoid synthesis and pathogen resistance genes.</title>
        <authorList>
            <person name="Mckernan K.J."/>
            <person name="Helbert Y."/>
            <person name="Kane L.T."/>
            <person name="Ebling H."/>
            <person name="Zhang L."/>
            <person name="Liu B."/>
            <person name="Eaton Z."/>
            <person name="Mclaughlin S."/>
            <person name="Kingan S."/>
            <person name="Baybayan P."/>
            <person name="Concepcion G."/>
            <person name="Jordan M."/>
            <person name="Riva A."/>
            <person name="Barbazuk W."/>
            <person name="Harkins T."/>
        </authorList>
    </citation>
    <scope>NUCLEOTIDE SEQUENCE [LARGE SCALE GENOMIC DNA]</scope>
    <source>
        <strain evidence="9">cv. Jamaican Lion 4</strain>
        <tissue evidence="8">Leaf</tissue>
    </source>
</reference>
<feature type="region of interest" description="Disordered" evidence="6">
    <location>
        <begin position="1"/>
        <end position="34"/>
    </location>
</feature>
<keyword evidence="5" id="KW-0472">Membrane</keyword>
<dbReference type="PANTHER" id="PTHR31568:SF21">
    <property type="entry name" value="CYSTM DOMAIN-CONTAINING PROTEIN"/>
    <property type="match status" value="1"/>
</dbReference>
<name>A0A7J6GEZ5_CANSA</name>
<evidence type="ECO:0000256" key="6">
    <source>
        <dbReference type="SAM" id="MobiDB-lite"/>
    </source>
</evidence>
<keyword evidence="9" id="KW-1185">Reference proteome</keyword>
<evidence type="ECO:0000256" key="5">
    <source>
        <dbReference type="ARBA" id="ARBA00023136"/>
    </source>
</evidence>
<evidence type="ECO:0000259" key="7">
    <source>
        <dbReference type="Pfam" id="PF12734"/>
    </source>
</evidence>
<organism evidence="8 9">
    <name type="scientific">Cannabis sativa</name>
    <name type="common">Hemp</name>
    <name type="synonym">Marijuana</name>
    <dbReference type="NCBI Taxonomy" id="3483"/>
    <lineage>
        <taxon>Eukaryota</taxon>
        <taxon>Viridiplantae</taxon>
        <taxon>Streptophyta</taxon>
        <taxon>Embryophyta</taxon>
        <taxon>Tracheophyta</taxon>
        <taxon>Spermatophyta</taxon>
        <taxon>Magnoliopsida</taxon>
        <taxon>eudicotyledons</taxon>
        <taxon>Gunneridae</taxon>
        <taxon>Pentapetalae</taxon>
        <taxon>rosids</taxon>
        <taxon>fabids</taxon>
        <taxon>Rosales</taxon>
        <taxon>Cannabaceae</taxon>
        <taxon>Cannabis</taxon>
    </lineage>
</organism>
<protein>
    <recommendedName>
        <fullName evidence="7">Cysteine-rich transmembrane domain-containing protein</fullName>
    </recommendedName>
</protein>